<comment type="similarity">
    <text evidence="2">Belongs to the GSP I family.</text>
</comment>
<comment type="caution">
    <text evidence="10">The sequence shown here is derived from an EMBL/GenBank/DDBJ whole genome shotgun (WGS) entry which is preliminary data.</text>
</comment>
<dbReference type="Pfam" id="PF07963">
    <property type="entry name" value="N_methyl"/>
    <property type="match status" value="1"/>
</dbReference>
<evidence type="ECO:0000256" key="9">
    <source>
        <dbReference type="SAM" id="Phobius"/>
    </source>
</evidence>
<sequence length="192" mass="20061">MKRGLAAVACGGCHVGAALVDAREPNSGARGPFAVVSRGDGLVGVGAVGSRVRGSRERGYTLIEVLVAFAVLALALTLLLGTLSGATRQVRWSADAGRAALHAQSLLAQVGVGEVLQPGRSDGALEDGRYRWVLEVEPYVDPELPPPALVDPFAPRMLALRLTVAWGEAAGERLELHSLRLVQPDVESGVDL</sequence>
<dbReference type="PROSITE" id="PS00409">
    <property type="entry name" value="PROKAR_NTER_METHYL"/>
    <property type="match status" value="1"/>
</dbReference>
<dbReference type="GO" id="GO:0015627">
    <property type="term" value="C:type II protein secretion system complex"/>
    <property type="evidence" value="ECO:0007669"/>
    <property type="project" value="InterPro"/>
</dbReference>
<dbReference type="PANTHER" id="PTHR38779:SF2">
    <property type="entry name" value="TYPE II SECRETION SYSTEM PROTEIN I-RELATED"/>
    <property type="match status" value="1"/>
</dbReference>
<organism evidence="10 11">
    <name type="scientific">Luteimonas salinisoli</name>
    <dbReference type="NCBI Taxonomy" id="2752307"/>
    <lineage>
        <taxon>Bacteria</taxon>
        <taxon>Pseudomonadati</taxon>
        <taxon>Pseudomonadota</taxon>
        <taxon>Gammaproteobacteria</taxon>
        <taxon>Lysobacterales</taxon>
        <taxon>Lysobacteraceae</taxon>
        <taxon>Luteimonas</taxon>
    </lineage>
</organism>
<evidence type="ECO:0000256" key="4">
    <source>
        <dbReference type="ARBA" id="ARBA00022481"/>
    </source>
</evidence>
<keyword evidence="7 9" id="KW-1133">Transmembrane helix</keyword>
<keyword evidence="4" id="KW-0488">Methylation</keyword>
<evidence type="ECO:0000256" key="3">
    <source>
        <dbReference type="ARBA" id="ARBA00022475"/>
    </source>
</evidence>
<dbReference type="Proteomes" id="UP000578091">
    <property type="component" value="Unassembled WGS sequence"/>
</dbReference>
<accession>A0A853JI73</accession>
<name>A0A853JI73_9GAMM</name>
<dbReference type="AlphaFoldDB" id="A0A853JI73"/>
<evidence type="ECO:0000313" key="10">
    <source>
        <dbReference type="EMBL" id="NZA28412.1"/>
    </source>
</evidence>
<feature type="transmembrane region" description="Helical" evidence="9">
    <location>
        <begin position="60"/>
        <end position="83"/>
    </location>
</feature>
<evidence type="ECO:0000256" key="1">
    <source>
        <dbReference type="ARBA" id="ARBA00004377"/>
    </source>
</evidence>
<gene>
    <name evidence="10" type="ORF">H0E84_18720</name>
</gene>
<evidence type="ECO:0000256" key="7">
    <source>
        <dbReference type="ARBA" id="ARBA00022989"/>
    </source>
</evidence>
<protein>
    <submittedName>
        <fullName evidence="10">Prepilin-type N-terminal cleavage/methylation domain-containing protein</fullName>
    </submittedName>
</protein>
<keyword evidence="6 9" id="KW-0812">Transmembrane</keyword>
<evidence type="ECO:0000256" key="6">
    <source>
        <dbReference type="ARBA" id="ARBA00022692"/>
    </source>
</evidence>
<keyword evidence="3" id="KW-1003">Cell membrane</keyword>
<evidence type="ECO:0000256" key="8">
    <source>
        <dbReference type="ARBA" id="ARBA00023136"/>
    </source>
</evidence>
<dbReference type="PANTHER" id="PTHR38779">
    <property type="entry name" value="TYPE II SECRETION SYSTEM PROTEIN I-RELATED"/>
    <property type="match status" value="1"/>
</dbReference>
<dbReference type="EMBL" id="JACCKA010000092">
    <property type="protein sequence ID" value="NZA28412.1"/>
    <property type="molecule type" value="Genomic_DNA"/>
</dbReference>
<comment type="subcellular location">
    <subcellularLocation>
        <location evidence="1">Cell inner membrane</location>
        <topology evidence="1">Single-pass membrane protein</topology>
    </subcellularLocation>
</comment>
<evidence type="ECO:0000256" key="5">
    <source>
        <dbReference type="ARBA" id="ARBA00022519"/>
    </source>
</evidence>
<dbReference type="GO" id="GO:0005886">
    <property type="term" value="C:plasma membrane"/>
    <property type="evidence" value="ECO:0007669"/>
    <property type="project" value="UniProtKB-SubCell"/>
</dbReference>
<proteinExistence type="inferred from homology"/>
<dbReference type="NCBIfam" id="NF047828">
    <property type="entry name" value="T3SSXpsI"/>
    <property type="match status" value="1"/>
</dbReference>
<keyword evidence="11" id="KW-1185">Reference proteome</keyword>
<evidence type="ECO:0000256" key="2">
    <source>
        <dbReference type="ARBA" id="ARBA00008358"/>
    </source>
</evidence>
<dbReference type="InterPro" id="IPR012902">
    <property type="entry name" value="N_methyl_site"/>
</dbReference>
<dbReference type="InterPro" id="IPR010052">
    <property type="entry name" value="T2SS_protein-GspI"/>
</dbReference>
<keyword evidence="8 9" id="KW-0472">Membrane</keyword>
<dbReference type="NCBIfam" id="TIGR02532">
    <property type="entry name" value="IV_pilin_GFxxxE"/>
    <property type="match status" value="1"/>
</dbReference>
<keyword evidence="5" id="KW-0997">Cell inner membrane</keyword>
<dbReference type="GO" id="GO:0015628">
    <property type="term" value="P:protein secretion by the type II secretion system"/>
    <property type="evidence" value="ECO:0007669"/>
    <property type="project" value="InterPro"/>
</dbReference>
<evidence type="ECO:0000313" key="11">
    <source>
        <dbReference type="Proteomes" id="UP000578091"/>
    </source>
</evidence>
<reference evidence="10 11" key="1">
    <citation type="submission" date="2020-07" db="EMBL/GenBank/DDBJ databases">
        <title>Luteimonas sp. SJ-92.</title>
        <authorList>
            <person name="Huang X.-X."/>
            <person name="Xu L."/>
            <person name="Sun J.-Q."/>
        </authorList>
    </citation>
    <scope>NUCLEOTIDE SEQUENCE [LARGE SCALE GENOMIC DNA]</scope>
    <source>
        <strain evidence="10 11">SJ-92</strain>
    </source>
</reference>